<dbReference type="PROSITE" id="PS51194">
    <property type="entry name" value="HELICASE_CTER"/>
    <property type="match status" value="1"/>
</dbReference>
<feature type="domain" description="Helicase C-terminal" evidence="13">
    <location>
        <begin position="732"/>
        <end position="887"/>
    </location>
</feature>
<dbReference type="SMART" id="SM00490">
    <property type="entry name" value="HELICc"/>
    <property type="match status" value="1"/>
</dbReference>
<gene>
    <name evidence="14" type="ORF">FisN_16Hh054</name>
</gene>
<evidence type="ECO:0000256" key="5">
    <source>
        <dbReference type="ARBA" id="ARBA00022840"/>
    </source>
</evidence>
<keyword evidence="14" id="KW-0347">Helicase</keyword>
<dbReference type="SMART" id="SM00487">
    <property type="entry name" value="DEXDc"/>
    <property type="match status" value="1"/>
</dbReference>
<dbReference type="EMBL" id="BDSP01000175">
    <property type="protein sequence ID" value="GAX21955.1"/>
    <property type="molecule type" value="Genomic_DNA"/>
</dbReference>
<evidence type="ECO:0000256" key="8">
    <source>
        <dbReference type="ARBA" id="ARBA00023242"/>
    </source>
</evidence>
<comment type="caution">
    <text evidence="14">The sequence shown here is derived from an EMBL/GenBank/DDBJ whole genome shotgun (WGS) entry which is preliminary data.</text>
</comment>
<dbReference type="InParanoid" id="A0A1Z5K6Z4"/>
<dbReference type="Gene3D" id="3.40.50.300">
    <property type="entry name" value="P-loop containing nucleotide triphosphate hydrolases"/>
    <property type="match status" value="1"/>
</dbReference>
<evidence type="ECO:0000259" key="11">
    <source>
        <dbReference type="PROSITE" id="PS50013"/>
    </source>
</evidence>
<dbReference type="InterPro" id="IPR038718">
    <property type="entry name" value="SNF2-like_sf"/>
</dbReference>
<keyword evidence="8" id="KW-0539">Nucleus</keyword>
<feature type="region of interest" description="Disordered" evidence="10">
    <location>
        <begin position="2035"/>
        <end position="2103"/>
    </location>
</feature>
<feature type="domain" description="Helicase ATP-binding" evidence="12">
    <location>
        <begin position="400"/>
        <end position="598"/>
    </location>
</feature>
<dbReference type="InterPro" id="IPR000953">
    <property type="entry name" value="Chromo/chromo_shadow_dom"/>
</dbReference>
<feature type="compositionally biased region" description="Basic and acidic residues" evidence="10">
    <location>
        <begin position="1136"/>
        <end position="1146"/>
    </location>
</feature>
<keyword evidence="2" id="KW-0677">Repeat</keyword>
<evidence type="ECO:0000256" key="2">
    <source>
        <dbReference type="ARBA" id="ARBA00022737"/>
    </source>
</evidence>
<feature type="domain" description="Chromo" evidence="11">
    <location>
        <begin position="132"/>
        <end position="219"/>
    </location>
</feature>
<dbReference type="Pfam" id="PF00271">
    <property type="entry name" value="Helicase_C"/>
    <property type="match status" value="1"/>
</dbReference>
<dbReference type="Pfam" id="PF00176">
    <property type="entry name" value="SNF2-rel_dom"/>
    <property type="match status" value="1"/>
</dbReference>
<keyword evidence="14" id="KW-0238">DNA-binding</keyword>
<feature type="compositionally biased region" description="Basic residues" evidence="10">
    <location>
        <begin position="88"/>
        <end position="98"/>
    </location>
</feature>
<evidence type="ECO:0000256" key="4">
    <source>
        <dbReference type="ARBA" id="ARBA00022801"/>
    </source>
</evidence>
<dbReference type="PROSITE" id="PS00598">
    <property type="entry name" value="CHROMO_1"/>
    <property type="match status" value="1"/>
</dbReference>
<dbReference type="InterPro" id="IPR000330">
    <property type="entry name" value="SNF2_N"/>
</dbReference>
<reference evidence="14 15" key="1">
    <citation type="journal article" date="2015" name="Plant Cell">
        <title>Oil accumulation by the oleaginous diatom Fistulifera solaris as revealed by the genome and transcriptome.</title>
        <authorList>
            <person name="Tanaka T."/>
            <person name="Maeda Y."/>
            <person name="Veluchamy A."/>
            <person name="Tanaka M."/>
            <person name="Abida H."/>
            <person name="Marechal E."/>
            <person name="Bowler C."/>
            <person name="Muto M."/>
            <person name="Sunaga Y."/>
            <person name="Tanaka M."/>
            <person name="Yoshino T."/>
            <person name="Taniguchi T."/>
            <person name="Fukuda Y."/>
            <person name="Nemoto M."/>
            <person name="Matsumoto M."/>
            <person name="Wong P.S."/>
            <person name="Aburatani S."/>
            <person name="Fujibuchi W."/>
        </authorList>
    </citation>
    <scope>NUCLEOTIDE SEQUENCE [LARGE SCALE GENOMIC DNA]</scope>
    <source>
        <strain evidence="14 15">JPCC DA0580</strain>
    </source>
</reference>
<dbReference type="SUPFAM" id="SSF52540">
    <property type="entry name" value="P-loop containing nucleoside triphosphate hydrolases"/>
    <property type="match status" value="2"/>
</dbReference>
<dbReference type="PROSITE" id="PS50013">
    <property type="entry name" value="CHROMO_2"/>
    <property type="match status" value="1"/>
</dbReference>
<feature type="region of interest" description="Disordered" evidence="10">
    <location>
        <begin position="1"/>
        <end position="131"/>
    </location>
</feature>
<dbReference type="CDD" id="cd18793">
    <property type="entry name" value="SF2_C_SNF"/>
    <property type="match status" value="1"/>
</dbReference>
<dbReference type="Gene3D" id="3.40.50.10810">
    <property type="entry name" value="Tandem AAA-ATPase domain"/>
    <property type="match status" value="1"/>
</dbReference>
<feature type="compositionally biased region" description="Acidic residues" evidence="10">
    <location>
        <begin position="108"/>
        <end position="129"/>
    </location>
</feature>
<accession>A0A1Z5K6Z4</accession>
<dbReference type="PANTHER" id="PTHR45623">
    <property type="entry name" value="CHROMODOMAIN-HELICASE-DNA-BINDING PROTEIN 3-RELATED-RELATED"/>
    <property type="match status" value="1"/>
</dbReference>
<dbReference type="InterPro" id="IPR023779">
    <property type="entry name" value="Chromodomain_CS"/>
</dbReference>
<dbReference type="GO" id="GO:0016787">
    <property type="term" value="F:hydrolase activity"/>
    <property type="evidence" value="ECO:0007669"/>
    <property type="project" value="UniProtKB-KW"/>
</dbReference>
<dbReference type="GO" id="GO:0003678">
    <property type="term" value="F:DNA helicase activity"/>
    <property type="evidence" value="ECO:0007669"/>
    <property type="project" value="UniProtKB-EC"/>
</dbReference>
<dbReference type="GO" id="GO:0003677">
    <property type="term" value="F:DNA binding"/>
    <property type="evidence" value="ECO:0007669"/>
    <property type="project" value="UniProtKB-KW"/>
</dbReference>
<dbReference type="SUPFAM" id="SSF54160">
    <property type="entry name" value="Chromo domain-like"/>
    <property type="match status" value="2"/>
</dbReference>
<evidence type="ECO:0000256" key="6">
    <source>
        <dbReference type="ARBA" id="ARBA00023015"/>
    </source>
</evidence>
<dbReference type="GO" id="GO:0005634">
    <property type="term" value="C:nucleus"/>
    <property type="evidence" value="ECO:0007669"/>
    <property type="project" value="UniProtKB-SubCell"/>
</dbReference>
<dbReference type="Gene3D" id="2.40.50.40">
    <property type="match status" value="2"/>
</dbReference>
<feature type="coiled-coil region" evidence="9">
    <location>
        <begin position="1770"/>
        <end position="1797"/>
    </location>
</feature>
<proteinExistence type="predicted"/>
<evidence type="ECO:0000259" key="13">
    <source>
        <dbReference type="PROSITE" id="PS51194"/>
    </source>
</evidence>
<sequence>MASDDGGNDGQNRRTRRKAAPSYSMNENDGVIDIASSNDDSSEEERPVRSREKTNRRVSSRSTKFSSSLAEPMDSLARPTNASPVKSPARRHVQRRRSLPPTDPHSDAEEEDEEASDGASSEEDDDEDNEPLKIQRILASRSETSARWNEICRNINTSEIDYGSRWFQSSEGNDDDIYEERFLVKWADLSYLHVSWETQADMVEQVEGAKAYLTTFFRKSHHGLLFTADERNDGDYFDPAFTEIDRILDISLPDNYERVVMTLEKEDEYDANSFGMVFDKSDPSFENGTGRQFLIKWKNMPYTDATYEFERDLILCEVEYKDHVKAFFRRSHKPSKKEMEVLFKKGQVERRRLDNDVFGIEDEEERTAEIEKYQNELQSVIYKNGGQLRDYQAEGIAWMLLNYLDQRSSILADEMGLGKTLQTAAFVNILKTKLCAIGPVLVVVPLSTISHWYREFQSWTDLNTIIYHGSATDRDLVRQFEMAYESDRPQAGVAFNQLFLRRCGPRKSNNRFESQWMVDVVITTPEMIVADDYVELTAIKWELVVVDEAHRLKNRSSKLALNLRDERFDFASRLLLTGTPIQNSVEEFWSLLNFIDREKFGDQDAFMDEFGDMKSKGSVDALHETIRPYILRRLKEDVEKSVPQKSETLIEVELTVDQKQWYRALFEKNLKFLHKNKKKALDGPGLNNLAMELRKCCNHLFLLNGVEEEFRRENRELSEVEYLVKASGKLVLLDKLLPRLKEEGHRVLIFSQFKIMLDILEDYLNARSMKYERIDGSITGNRRQQAIDRFQAAPSDGKDLPFIMMLSTRAGGVGINLTAADTVIIFDSDFNPQNDLQAQARCHRIGQTKAVKVYRLLTRKTYEMQMFHMSSLKMGLDQVVLKGFESNSTGEGALSKEEVERLLRHGAYDIFNEEKAGTAEAESNDFIQSDIDAILDSRSRTVVHENTGSQSNAAGGTFSKARFTVTAKSPDPNKRNNEDIDIEDPDFWTKMIGESSNTDMDVDLGPRQRTKSNYSDAAYEKSLALALGIDESDGDGGSDAELENSGVEGERLKWGGTESDHWSKDDADLLIKALSSYGYNLRDWAEFERLLNLSKEYDSAELKRMSWSLILTSLIEAAHEEAQGVKKKDERILKQKADETHEEDRQNGGVLASKANMLEDEGSSSVSDEEIEKAFSYLWKSVSPWAGRVVRDAVDYASTSSPRDSKTLSRILRKPSPSELTLNDVQSKFARSVWPSLKTRGWTANVETEGSSIGQTKYVYSGTVFNSVEDVLRSAKNIHPELLSMLDTHIDLLESSKAESKRSSDQARSEHLLLSEDTVSVASISAFLENYAPVQLVYNRIEPPKSAKKLRLGKRLLASCTLLHDAWKVVSQSKSECGDVDMNRLQKIVVIDKKSWLPHPQWNSRHDAVLLYAIWKHGWIEHEACCRAISDDPLIRWGSPFNAEESKTPTTDQNQSESHRIIEVAKRAALFLTNEAEGLHSGELKGFNANLVARTYGLINQKDDGASGSWIVDSSQFQPENGPGTDLPTRKDLMKRAKLVLSRISVAPLKNESTVGKVNHSFVVLDQSDRCNVFLAEVLRCLVKMPATNVAARRLCEIAFAEAKFAFEIQAREKGSEVSSDSRKIMNQIELVKKSLSKGANQAKNVCRVMLGEEPIKPKKATDPIFPSLKVSELAFVTKNGSKASKPGSAFANSSAGETSLLKARKLSKDSNTLTAFPGTSNNFLCLTETETLILSILCVHGIPEFINCSTETEVLPNEEGWKHLGSILMKTSRDLLNELKRKIREAKEQAKDISELLTIESDFLEMEAVASQAQEYAAEPDTFAKKVMMLVVKLRQLIVSSFTNHSHPQSFIGLGPKIPLWFDKESIKWGTSLDLLDDAGRPLGFSAVDFLLDVPEEERRKIRISSVLDRRGCETIYCQISSITRIRSLVAKYEDMELTRRLNEAASKVLANDDKFIDEPNWWLGINDAVLLKQIPKIGLSDALLQLFLENEESIESSSLSKSVLQRRANQLARELHVIDASKQSFERLEQVQLQRQSEAESNAKPGSKTHQTGMLNFLKPKPAPSEQTIIDLSRNDSSEDLKRKASTDATDSLPEKKFRPT</sequence>
<dbReference type="InterPro" id="IPR049730">
    <property type="entry name" value="SNF2/RAD54-like_C"/>
</dbReference>
<keyword evidence="5" id="KW-0067">ATP-binding</keyword>
<keyword evidence="7" id="KW-0804">Transcription</keyword>
<evidence type="ECO:0000256" key="10">
    <source>
        <dbReference type="SAM" id="MobiDB-lite"/>
    </source>
</evidence>
<keyword evidence="15" id="KW-1185">Reference proteome</keyword>
<evidence type="ECO:0000256" key="1">
    <source>
        <dbReference type="ARBA" id="ARBA00004123"/>
    </source>
</evidence>
<protein>
    <submittedName>
        <fullName evidence="14">Chromodomain-helicase-DNA-binding protein 7</fullName>
        <ecNumber evidence="14">3.6.4.12</ecNumber>
    </submittedName>
</protein>
<dbReference type="GO" id="GO:0005524">
    <property type="term" value="F:ATP binding"/>
    <property type="evidence" value="ECO:0007669"/>
    <property type="project" value="UniProtKB-KW"/>
</dbReference>
<keyword evidence="3" id="KW-0547">Nucleotide-binding</keyword>
<dbReference type="EC" id="3.6.4.12" evidence="14"/>
<dbReference type="InterPro" id="IPR014001">
    <property type="entry name" value="Helicase_ATP-bd"/>
</dbReference>
<feature type="compositionally biased region" description="Basic and acidic residues" evidence="10">
    <location>
        <begin position="2075"/>
        <end position="2088"/>
    </location>
</feature>
<feature type="compositionally biased region" description="Basic and acidic residues" evidence="10">
    <location>
        <begin position="44"/>
        <end position="55"/>
    </location>
</feature>
<evidence type="ECO:0000313" key="14">
    <source>
        <dbReference type="EMBL" id="GAX21955.1"/>
    </source>
</evidence>
<dbReference type="OrthoDB" id="5857104at2759"/>
<dbReference type="Proteomes" id="UP000198406">
    <property type="component" value="Unassembled WGS sequence"/>
</dbReference>
<feature type="region of interest" description="Disordered" evidence="10">
    <location>
        <begin position="1136"/>
        <end position="1163"/>
    </location>
</feature>
<dbReference type="InterPro" id="IPR001650">
    <property type="entry name" value="Helicase_C-like"/>
</dbReference>
<evidence type="ECO:0000256" key="3">
    <source>
        <dbReference type="ARBA" id="ARBA00022741"/>
    </source>
</evidence>
<keyword evidence="9" id="KW-0175">Coiled coil</keyword>
<keyword evidence="6" id="KW-0805">Transcription regulation</keyword>
<evidence type="ECO:0000313" key="15">
    <source>
        <dbReference type="Proteomes" id="UP000198406"/>
    </source>
</evidence>
<evidence type="ECO:0000259" key="12">
    <source>
        <dbReference type="PROSITE" id="PS51192"/>
    </source>
</evidence>
<dbReference type="InterPro" id="IPR016197">
    <property type="entry name" value="Chromo-like_dom_sf"/>
</dbReference>
<keyword evidence="4 14" id="KW-0378">Hydrolase</keyword>
<comment type="subcellular location">
    <subcellularLocation>
        <location evidence="1">Nucleus</location>
    </subcellularLocation>
</comment>
<evidence type="ECO:0000256" key="7">
    <source>
        <dbReference type="ARBA" id="ARBA00023163"/>
    </source>
</evidence>
<dbReference type="SMART" id="SM00298">
    <property type="entry name" value="CHROMO"/>
    <property type="match status" value="2"/>
</dbReference>
<evidence type="ECO:0000256" key="9">
    <source>
        <dbReference type="SAM" id="Coils"/>
    </source>
</evidence>
<dbReference type="InterPro" id="IPR027417">
    <property type="entry name" value="P-loop_NTPase"/>
</dbReference>
<dbReference type="PROSITE" id="PS51192">
    <property type="entry name" value="HELICASE_ATP_BIND_1"/>
    <property type="match status" value="1"/>
</dbReference>
<name>A0A1Z5K6Z4_FISSO</name>
<organism evidence="14 15">
    <name type="scientific">Fistulifera solaris</name>
    <name type="common">Oleaginous diatom</name>
    <dbReference type="NCBI Taxonomy" id="1519565"/>
    <lineage>
        <taxon>Eukaryota</taxon>
        <taxon>Sar</taxon>
        <taxon>Stramenopiles</taxon>
        <taxon>Ochrophyta</taxon>
        <taxon>Bacillariophyta</taxon>
        <taxon>Bacillariophyceae</taxon>
        <taxon>Bacillariophycidae</taxon>
        <taxon>Naviculales</taxon>
        <taxon>Naviculaceae</taxon>
        <taxon>Fistulifera</taxon>
    </lineage>
</organism>